<comment type="similarity">
    <text evidence="1">Belongs to the asaB hydroxylase/desaturase family.</text>
</comment>
<evidence type="ECO:0000256" key="1">
    <source>
        <dbReference type="ARBA" id="ARBA00023604"/>
    </source>
</evidence>
<evidence type="ECO:0000313" key="3">
    <source>
        <dbReference type="Proteomes" id="UP000224080"/>
    </source>
</evidence>
<keyword evidence="3" id="KW-1185">Reference proteome</keyword>
<organism evidence="2 3">
    <name type="scientific">Blastomyces parvus</name>
    <dbReference type="NCBI Taxonomy" id="2060905"/>
    <lineage>
        <taxon>Eukaryota</taxon>
        <taxon>Fungi</taxon>
        <taxon>Dikarya</taxon>
        <taxon>Ascomycota</taxon>
        <taxon>Pezizomycotina</taxon>
        <taxon>Eurotiomycetes</taxon>
        <taxon>Eurotiomycetidae</taxon>
        <taxon>Onygenales</taxon>
        <taxon>Ajellomycetaceae</taxon>
        <taxon>Blastomyces</taxon>
    </lineage>
</organism>
<name>A0A2B7WZ62_9EURO</name>
<reference evidence="2 3" key="1">
    <citation type="submission" date="2017-10" db="EMBL/GenBank/DDBJ databases">
        <title>Comparative genomics in systemic dimorphic fungi from Ajellomycetaceae.</title>
        <authorList>
            <person name="Munoz J.F."/>
            <person name="Mcewen J.G."/>
            <person name="Clay O.K."/>
            <person name="Cuomo C.A."/>
        </authorList>
    </citation>
    <scope>NUCLEOTIDE SEQUENCE [LARGE SCALE GENOMIC DNA]</scope>
    <source>
        <strain evidence="2 3">UAMH130</strain>
    </source>
</reference>
<accession>A0A2B7WZ62</accession>
<comment type="caution">
    <text evidence="2">The sequence shown here is derived from an EMBL/GenBank/DDBJ whole genome shotgun (WGS) entry which is preliminary data.</text>
</comment>
<dbReference type="EMBL" id="PDNC01000066">
    <property type="protein sequence ID" value="PGH01899.1"/>
    <property type="molecule type" value="Genomic_DNA"/>
</dbReference>
<dbReference type="OrthoDB" id="4183769at2759"/>
<dbReference type="PANTHER" id="PTHR34598:SF3">
    <property type="entry name" value="OXIDOREDUCTASE AN1597"/>
    <property type="match status" value="1"/>
</dbReference>
<dbReference type="AlphaFoldDB" id="A0A2B7WZ62"/>
<dbReference type="InterPro" id="IPR044053">
    <property type="entry name" value="AsaB-like"/>
</dbReference>
<dbReference type="PANTHER" id="PTHR34598">
    <property type="entry name" value="BLL6449 PROTEIN"/>
    <property type="match status" value="1"/>
</dbReference>
<dbReference type="NCBIfam" id="NF041278">
    <property type="entry name" value="CmcJ_NvfI_EfuI"/>
    <property type="match status" value="1"/>
</dbReference>
<evidence type="ECO:0000313" key="2">
    <source>
        <dbReference type="EMBL" id="PGH01899.1"/>
    </source>
</evidence>
<sequence>MASVSKESDLPSKPPLEPAEIDKFNPSQLVSLIFYTERLPLYEKEKPFFLNFPPSNPGQRQSNVVYCRREVCITDVRGHEDLFTLDTTGFQYKHFETAVDYQGFASPATIEGTFLKEVEKFLTTELNADYVLAWDYQVRRRDPTLPPNHRGQPGKAQPFRSVHCDESARAAMRRLGHFHPDLAEKYRGCRVQILNFWKPLVGPVEDAPLALCDYRTVAPEDRVPTDIVFPDYLGETYNFWANPKHRWYYMEGQLATEALIFKCFDSEAIINDNVAQYAPHVSFLYPNRDPDNPFFRESIEVRTYVFYKNE</sequence>
<proteinExistence type="inferred from homology"/>
<protein>
    <recommendedName>
        <fullName evidence="4">Methyltransferase</fullName>
    </recommendedName>
</protein>
<dbReference type="STRING" id="2060905.A0A2B7WZ62"/>
<dbReference type="Proteomes" id="UP000224080">
    <property type="component" value="Unassembled WGS sequence"/>
</dbReference>
<dbReference type="GO" id="GO:0016491">
    <property type="term" value="F:oxidoreductase activity"/>
    <property type="evidence" value="ECO:0007669"/>
    <property type="project" value="InterPro"/>
</dbReference>
<gene>
    <name evidence="2" type="ORF">GX51_04952</name>
</gene>
<evidence type="ECO:0008006" key="4">
    <source>
        <dbReference type="Google" id="ProtNLM"/>
    </source>
</evidence>